<evidence type="ECO:0000313" key="1">
    <source>
        <dbReference type="EMBL" id="CAB5215236.1"/>
    </source>
</evidence>
<proteinExistence type="predicted"/>
<organism evidence="1">
    <name type="scientific">uncultured Caudovirales phage</name>
    <dbReference type="NCBI Taxonomy" id="2100421"/>
    <lineage>
        <taxon>Viruses</taxon>
        <taxon>Duplodnaviria</taxon>
        <taxon>Heunggongvirae</taxon>
        <taxon>Uroviricota</taxon>
        <taxon>Caudoviricetes</taxon>
        <taxon>Peduoviridae</taxon>
        <taxon>Maltschvirus</taxon>
        <taxon>Maltschvirus maltsch</taxon>
    </lineage>
</organism>
<accession>A0A6J7WKU0</accession>
<name>A0A6J7WKU0_9CAUD</name>
<sequence>MIHTMESNLPLQIKKFNDKVRAMNQSNGKVLTLNAEEARGLHAEIYDLMATISNLANSATNEPTIAISMDGGKF</sequence>
<dbReference type="EMBL" id="LR798243">
    <property type="protein sequence ID" value="CAB5215236.1"/>
    <property type="molecule type" value="Genomic_DNA"/>
</dbReference>
<protein>
    <submittedName>
        <fullName evidence="1">Uncharacterized protein</fullName>
    </submittedName>
</protein>
<gene>
    <name evidence="1" type="ORF">UFOVP190_458</name>
</gene>
<reference evidence="1" key="1">
    <citation type="submission" date="2020-05" db="EMBL/GenBank/DDBJ databases">
        <authorList>
            <person name="Chiriac C."/>
            <person name="Salcher M."/>
            <person name="Ghai R."/>
            <person name="Kavagutti S V."/>
        </authorList>
    </citation>
    <scope>NUCLEOTIDE SEQUENCE</scope>
</reference>